<evidence type="ECO:0000256" key="1">
    <source>
        <dbReference type="SAM" id="Phobius"/>
    </source>
</evidence>
<dbReference type="AlphaFoldDB" id="G0EFG4"/>
<gene>
    <name evidence="2" type="ordered locus">Pyrfu_1122</name>
</gene>
<evidence type="ECO:0000313" key="2">
    <source>
        <dbReference type="EMBL" id="AEM38988.1"/>
    </source>
</evidence>
<dbReference type="EMBL" id="CP002838">
    <property type="protein sequence ID" value="AEM38988.1"/>
    <property type="molecule type" value="Genomic_DNA"/>
</dbReference>
<name>G0EFG4_PYRF1</name>
<dbReference type="InParanoid" id="G0EFG4"/>
<feature type="transmembrane region" description="Helical" evidence="1">
    <location>
        <begin position="6"/>
        <end position="24"/>
    </location>
</feature>
<dbReference type="HOGENOM" id="CLU_2821062_0_0_2"/>
<keyword evidence="1" id="KW-0472">Membrane</keyword>
<evidence type="ECO:0000313" key="3">
    <source>
        <dbReference type="Proteomes" id="UP000001037"/>
    </source>
</evidence>
<accession>G0EFG4</accession>
<sequence length="66" mass="6784">MLLKLVVIVVVALGVTFVLTLLRVARAPGLLVGLGALAAVLLALLAVVLVVCESGDTEEGFEVQVE</sequence>
<proteinExistence type="predicted"/>
<keyword evidence="1" id="KW-0812">Transmembrane</keyword>
<protein>
    <submittedName>
        <fullName evidence="2">Uncharacterized protein</fullName>
    </submittedName>
</protein>
<dbReference type="KEGG" id="pfm:Pyrfu_1122"/>
<keyword evidence="3" id="KW-1185">Reference proteome</keyword>
<dbReference type="Proteomes" id="UP000001037">
    <property type="component" value="Chromosome"/>
</dbReference>
<reference evidence="2 3" key="1">
    <citation type="journal article" date="2011" name="Stand. Genomic Sci.">
        <title>Complete genome sequence of the hyperthermophilic chemolithoautotroph Pyrolobus fumarii type strain (1A).</title>
        <authorList>
            <person name="Anderson I."/>
            <person name="Goker M."/>
            <person name="Nolan M."/>
            <person name="Lucas S."/>
            <person name="Hammon N."/>
            <person name="Deshpande S."/>
            <person name="Cheng J.F."/>
            <person name="Tapia R."/>
            <person name="Han C."/>
            <person name="Goodwin L."/>
            <person name="Pitluck S."/>
            <person name="Huntemann M."/>
            <person name="Liolios K."/>
            <person name="Ivanova N."/>
            <person name="Pagani I."/>
            <person name="Mavromatis K."/>
            <person name="Ovchinikova G."/>
            <person name="Pati A."/>
            <person name="Chen A."/>
            <person name="Palaniappan K."/>
            <person name="Land M."/>
            <person name="Hauser L."/>
            <person name="Brambilla E.M."/>
            <person name="Huber H."/>
            <person name="Yasawong M."/>
            <person name="Rohde M."/>
            <person name="Spring S."/>
            <person name="Abt B."/>
            <person name="Sikorski J."/>
            <person name="Wirth R."/>
            <person name="Detter J.C."/>
            <person name="Woyke T."/>
            <person name="Bristow J."/>
            <person name="Eisen J.A."/>
            <person name="Markowitz V."/>
            <person name="Hugenholtz P."/>
            <person name="Kyrpides N.C."/>
            <person name="Klenk H.P."/>
            <person name="Lapidus A."/>
        </authorList>
    </citation>
    <scope>NUCLEOTIDE SEQUENCE [LARGE SCALE GENOMIC DNA]</scope>
    <source>
        <strain evidence="3">DSM 11204 / 1A</strain>
    </source>
</reference>
<organism evidence="2 3">
    <name type="scientific">Pyrolobus fumarii (strain DSM 11204 / 1A)</name>
    <dbReference type="NCBI Taxonomy" id="694429"/>
    <lineage>
        <taxon>Archaea</taxon>
        <taxon>Thermoproteota</taxon>
        <taxon>Thermoprotei</taxon>
        <taxon>Desulfurococcales</taxon>
        <taxon>Pyrodictiaceae</taxon>
        <taxon>Pyrolobus</taxon>
    </lineage>
</organism>
<feature type="transmembrane region" description="Helical" evidence="1">
    <location>
        <begin position="31"/>
        <end position="51"/>
    </location>
</feature>
<dbReference type="STRING" id="694429.Pyrfu_1122"/>
<keyword evidence="1" id="KW-1133">Transmembrane helix</keyword>